<accession>F6BCC7</accession>
<dbReference type="SUPFAM" id="SSF64288">
    <property type="entry name" value="Chorismate lyase-like"/>
    <property type="match status" value="1"/>
</dbReference>
<dbReference type="Pfam" id="PF01947">
    <property type="entry name" value="Rv2949c-like"/>
    <property type="match status" value="1"/>
</dbReference>
<dbReference type="Proteomes" id="UP000009227">
    <property type="component" value="Chromosome"/>
</dbReference>
<evidence type="ECO:0000313" key="2">
    <source>
        <dbReference type="Proteomes" id="UP000009227"/>
    </source>
</evidence>
<dbReference type="HOGENOM" id="CLU_107938_2_0_2"/>
<dbReference type="STRING" id="880724.Metig_1801"/>
<dbReference type="Gene3D" id="3.40.1410.10">
    <property type="entry name" value="Chorismate lyase-like"/>
    <property type="match status" value="1"/>
</dbReference>
<dbReference type="EMBL" id="CP002737">
    <property type="protein sequence ID" value="AEF97333.1"/>
    <property type="molecule type" value="Genomic_DNA"/>
</dbReference>
<reference evidence="1 2" key="1">
    <citation type="submission" date="2011-05" db="EMBL/GenBank/DDBJ databases">
        <title>Complete sequence of Methanotorris igneus Kol 5.</title>
        <authorList>
            <consortium name="US DOE Joint Genome Institute"/>
            <person name="Lucas S."/>
            <person name="Han J."/>
            <person name="Lapidus A."/>
            <person name="Cheng J.-F."/>
            <person name="Goodwin L."/>
            <person name="Pitluck S."/>
            <person name="Peters L."/>
            <person name="Mikhailova N."/>
            <person name="Chertkov O."/>
            <person name="Han C."/>
            <person name="Tapia R."/>
            <person name="Land M."/>
            <person name="Hauser L."/>
            <person name="Kyrpides N."/>
            <person name="Ivanova N."/>
            <person name="Pagani I."/>
            <person name="Sieprawska-Lupa M."/>
            <person name="Whitman W."/>
            <person name="Woyke T."/>
        </authorList>
    </citation>
    <scope>NUCLEOTIDE SEQUENCE [LARGE SCALE GENOMIC DNA]</scope>
    <source>
        <strain evidence="2">DSM 5666 / JCM 11834 / Kol 5</strain>
    </source>
</reference>
<gene>
    <name evidence="1" type="ordered locus">Metig_1801</name>
</gene>
<dbReference type="InterPro" id="IPR028978">
    <property type="entry name" value="Chorismate_lyase_/UTRA_dom_sf"/>
</dbReference>
<dbReference type="InterPro" id="IPR002800">
    <property type="entry name" value="Rv2949c-like"/>
</dbReference>
<dbReference type="KEGG" id="mig:Metig_1801"/>
<name>F6BCC7_METIK</name>
<organism evidence="2">
    <name type="scientific">Methanotorris igneus (strain DSM 5666 / JCM 11834 / Kol 5)</name>
    <dbReference type="NCBI Taxonomy" id="880724"/>
    <lineage>
        <taxon>Archaea</taxon>
        <taxon>Methanobacteriati</taxon>
        <taxon>Methanobacteriota</taxon>
        <taxon>Methanomada group</taxon>
        <taxon>Methanococci</taxon>
        <taxon>Methanococcales</taxon>
        <taxon>Methanocaldococcaceae</taxon>
        <taxon>Methanotorris</taxon>
    </lineage>
</organism>
<protein>
    <recommendedName>
        <fullName evidence="3">Chorismate lyase</fullName>
    </recommendedName>
</protein>
<sequence>MYFGESMKIYERIRELSRKYGLRNEEKMILGTDGSVTNLLEILFEGDVIVKTINQKIVDDVNYRTVILEVNDIPLVYATSKTPFKNIEHGLRESIKRDLLSADIPIGRILKMHNLETRREIIDIDVKEVDKEVRKLLKTDRKILPQRTYNIIHNNKILMQITEIFNVGEHL</sequence>
<keyword evidence="2" id="KW-1185">Reference proteome</keyword>
<evidence type="ECO:0000313" key="1">
    <source>
        <dbReference type="EMBL" id="AEF97333.1"/>
    </source>
</evidence>
<evidence type="ECO:0008006" key="3">
    <source>
        <dbReference type="Google" id="ProtNLM"/>
    </source>
</evidence>
<dbReference type="AlphaFoldDB" id="F6BCC7"/>
<proteinExistence type="predicted"/>